<feature type="domain" description="GGDEF" evidence="4">
    <location>
        <begin position="74"/>
        <end position="201"/>
    </location>
</feature>
<dbReference type="PANTHER" id="PTHR45138:SF9">
    <property type="entry name" value="DIGUANYLATE CYCLASE DGCM-RELATED"/>
    <property type="match status" value="1"/>
</dbReference>
<dbReference type="InterPro" id="IPR000160">
    <property type="entry name" value="GGDEF_dom"/>
</dbReference>
<dbReference type="Pfam" id="PF00990">
    <property type="entry name" value="GGDEF"/>
    <property type="match status" value="1"/>
</dbReference>
<reference evidence="5 6" key="1">
    <citation type="submission" date="2020-03" db="EMBL/GenBank/DDBJ databases">
        <title>Sphingomonas sp. nov., isolated from fish.</title>
        <authorList>
            <person name="Hyun D.-W."/>
            <person name="Bae J.-W."/>
        </authorList>
    </citation>
    <scope>NUCLEOTIDE SEQUENCE [LARGE SCALE GENOMIC DNA]</scope>
    <source>
        <strain evidence="5 6">HDW15B</strain>
    </source>
</reference>
<dbReference type="EC" id="2.7.7.65" evidence="1"/>
<dbReference type="KEGG" id="spii:G7077_09465"/>
<dbReference type="CDD" id="cd01949">
    <property type="entry name" value="GGDEF"/>
    <property type="match status" value="1"/>
</dbReference>
<dbReference type="PROSITE" id="PS50887">
    <property type="entry name" value="GGDEF"/>
    <property type="match status" value="1"/>
</dbReference>
<dbReference type="GO" id="GO:0052621">
    <property type="term" value="F:diguanylate cyclase activity"/>
    <property type="evidence" value="ECO:0007669"/>
    <property type="project" value="UniProtKB-EC"/>
</dbReference>
<dbReference type="Gene3D" id="3.30.70.270">
    <property type="match status" value="1"/>
</dbReference>
<dbReference type="SUPFAM" id="SSF55073">
    <property type="entry name" value="Nucleotide cyclase"/>
    <property type="match status" value="1"/>
</dbReference>
<dbReference type="AlphaFoldDB" id="A0A6G7YQR3"/>
<evidence type="ECO:0000256" key="3">
    <source>
        <dbReference type="SAM" id="Coils"/>
    </source>
</evidence>
<evidence type="ECO:0000259" key="4">
    <source>
        <dbReference type="PROSITE" id="PS50887"/>
    </source>
</evidence>
<keyword evidence="3" id="KW-0175">Coiled coil</keyword>
<dbReference type="SMART" id="SM00267">
    <property type="entry name" value="GGDEF"/>
    <property type="match status" value="1"/>
</dbReference>
<evidence type="ECO:0000256" key="1">
    <source>
        <dbReference type="ARBA" id="ARBA00012528"/>
    </source>
</evidence>
<dbReference type="Proteomes" id="UP000503222">
    <property type="component" value="Chromosome"/>
</dbReference>
<dbReference type="EMBL" id="CP049869">
    <property type="protein sequence ID" value="QIK79088.1"/>
    <property type="molecule type" value="Genomic_DNA"/>
</dbReference>
<dbReference type="InterPro" id="IPR050469">
    <property type="entry name" value="Diguanylate_Cyclase"/>
</dbReference>
<gene>
    <name evidence="5" type="ORF">G7077_09465</name>
</gene>
<sequence length="201" mass="22503">MFKLTYKRTALVDAQSQLLTSEVERLRSEVEVLRLRVHELEQLAGVDELVGLPNRRSFLHSLEKLIGRVARYDLSAAMIFIDVDALKQINDTYGHTAGDSSLVHIARLLQEAVRTSDCVGRLSGDEFGVLLENTDEIGAWNMALRVVERIANSSFAIDDNVVRLSVAVGVGMIKPDDTPHDAIKRADEQMYRIKRPSRMNG</sequence>
<evidence type="ECO:0000313" key="6">
    <source>
        <dbReference type="Proteomes" id="UP000503222"/>
    </source>
</evidence>
<dbReference type="NCBIfam" id="TIGR00254">
    <property type="entry name" value="GGDEF"/>
    <property type="match status" value="1"/>
</dbReference>
<proteinExistence type="predicted"/>
<organism evidence="5 6">
    <name type="scientific">Sphingomonas piscis</name>
    <dbReference type="NCBI Taxonomy" id="2714943"/>
    <lineage>
        <taxon>Bacteria</taxon>
        <taxon>Pseudomonadati</taxon>
        <taxon>Pseudomonadota</taxon>
        <taxon>Alphaproteobacteria</taxon>
        <taxon>Sphingomonadales</taxon>
        <taxon>Sphingomonadaceae</taxon>
        <taxon>Sphingomonas</taxon>
    </lineage>
</organism>
<keyword evidence="6" id="KW-1185">Reference proteome</keyword>
<evidence type="ECO:0000313" key="5">
    <source>
        <dbReference type="EMBL" id="QIK79088.1"/>
    </source>
</evidence>
<protein>
    <recommendedName>
        <fullName evidence="1">diguanylate cyclase</fullName>
        <ecNumber evidence="1">2.7.7.65</ecNumber>
    </recommendedName>
</protein>
<evidence type="ECO:0000256" key="2">
    <source>
        <dbReference type="ARBA" id="ARBA00034247"/>
    </source>
</evidence>
<dbReference type="RefSeq" id="WP_166411479.1">
    <property type="nucleotide sequence ID" value="NZ_CP049869.1"/>
</dbReference>
<comment type="catalytic activity">
    <reaction evidence="2">
        <text>2 GTP = 3',3'-c-di-GMP + 2 diphosphate</text>
        <dbReference type="Rhea" id="RHEA:24898"/>
        <dbReference type="ChEBI" id="CHEBI:33019"/>
        <dbReference type="ChEBI" id="CHEBI:37565"/>
        <dbReference type="ChEBI" id="CHEBI:58805"/>
        <dbReference type="EC" id="2.7.7.65"/>
    </reaction>
</comment>
<dbReference type="InterPro" id="IPR043128">
    <property type="entry name" value="Rev_trsase/Diguanyl_cyclase"/>
</dbReference>
<dbReference type="PANTHER" id="PTHR45138">
    <property type="entry name" value="REGULATORY COMPONENTS OF SENSORY TRANSDUCTION SYSTEM"/>
    <property type="match status" value="1"/>
</dbReference>
<accession>A0A6G7YQR3</accession>
<name>A0A6G7YQR3_9SPHN</name>
<dbReference type="InterPro" id="IPR029787">
    <property type="entry name" value="Nucleotide_cyclase"/>
</dbReference>
<feature type="coiled-coil region" evidence="3">
    <location>
        <begin position="16"/>
        <end position="43"/>
    </location>
</feature>